<comment type="caution">
    <text evidence="23">The sequence shown here is derived from an EMBL/GenBank/DDBJ whole genome shotgun (WGS) entry which is preliminary data.</text>
</comment>
<keyword evidence="9" id="KW-0479">Metal-binding</keyword>
<evidence type="ECO:0000256" key="9">
    <source>
        <dbReference type="ARBA" id="ARBA00022723"/>
    </source>
</evidence>
<gene>
    <name evidence="23" type="ORF">CVLEPA_LOCUS25666</name>
</gene>
<protein>
    <recommendedName>
        <fullName evidence="17">Proton-coupled zinc antiporter SLC30A5</fullName>
    </recommendedName>
    <alternativeName>
        <fullName evidence="19">Solute carrier family 30 member 5</fullName>
    </alternativeName>
    <alternativeName>
        <fullName evidence="18">Zinc transporter 5</fullName>
    </alternativeName>
</protein>
<feature type="transmembrane region" description="Helical" evidence="21">
    <location>
        <begin position="145"/>
        <end position="165"/>
    </location>
</feature>
<evidence type="ECO:0000256" key="20">
    <source>
        <dbReference type="ARBA" id="ARBA00048349"/>
    </source>
</evidence>
<feature type="domain" description="Cation efflux protein transmembrane" evidence="22">
    <location>
        <begin position="405"/>
        <end position="607"/>
    </location>
</feature>
<feature type="transmembrane region" description="Helical" evidence="21">
    <location>
        <begin position="114"/>
        <end position="133"/>
    </location>
</feature>
<evidence type="ECO:0000256" key="16">
    <source>
        <dbReference type="ARBA" id="ARBA00038531"/>
    </source>
</evidence>
<comment type="subcellular location">
    <subcellularLocation>
        <location evidence="3">Cytoplasmic vesicle</location>
        <location evidence="3">COPII-coated vesicle membrane</location>
        <topology evidence="3">Multi-pass membrane protein</topology>
    </subcellularLocation>
    <subcellularLocation>
        <location evidence="4">Cytoplasmic vesicle</location>
        <location evidence="4">Secretory vesicle membrane</location>
        <topology evidence="4">Multi-pass membrane protein</topology>
    </subcellularLocation>
    <subcellularLocation>
        <location evidence="2">Golgi apparatus</location>
        <location evidence="2">Golgi stack membrane</location>
        <topology evidence="2">Multi-pass membrane protein</topology>
    </subcellularLocation>
    <subcellularLocation>
        <location evidence="1">Golgi apparatus</location>
        <location evidence="1">trans-Golgi network membrane</location>
        <topology evidence="1">Multi-pass membrane protein</topology>
    </subcellularLocation>
</comment>
<name>A0ABP0GLD6_CLALP</name>
<evidence type="ECO:0000256" key="7">
    <source>
        <dbReference type="ARBA" id="ARBA00022449"/>
    </source>
</evidence>
<evidence type="ECO:0000256" key="19">
    <source>
        <dbReference type="ARBA" id="ARBA00042217"/>
    </source>
</evidence>
<evidence type="ECO:0000256" key="17">
    <source>
        <dbReference type="ARBA" id="ARBA00040846"/>
    </source>
</evidence>
<dbReference type="EMBL" id="CAWYQH010000130">
    <property type="protein sequence ID" value="CAK8692395.1"/>
    <property type="molecule type" value="Genomic_DNA"/>
</dbReference>
<evidence type="ECO:0000313" key="23">
    <source>
        <dbReference type="EMBL" id="CAK8692395.1"/>
    </source>
</evidence>
<evidence type="ECO:0000259" key="22">
    <source>
        <dbReference type="Pfam" id="PF01545"/>
    </source>
</evidence>
<evidence type="ECO:0000256" key="11">
    <source>
        <dbReference type="ARBA" id="ARBA00022906"/>
    </source>
</evidence>
<feature type="transmembrane region" description="Helical" evidence="21">
    <location>
        <begin position="185"/>
        <end position="210"/>
    </location>
</feature>
<feature type="transmembrane region" description="Helical" evidence="21">
    <location>
        <begin position="437"/>
        <end position="455"/>
    </location>
</feature>
<organism evidence="23 24">
    <name type="scientific">Clavelina lepadiformis</name>
    <name type="common">Light-bulb sea squirt</name>
    <name type="synonym">Ascidia lepadiformis</name>
    <dbReference type="NCBI Taxonomy" id="159417"/>
    <lineage>
        <taxon>Eukaryota</taxon>
        <taxon>Metazoa</taxon>
        <taxon>Chordata</taxon>
        <taxon>Tunicata</taxon>
        <taxon>Ascidiacea</taxon>
        <taxon>Aplousobranchia</taxon>
        <taxon>Clavelinidae</taxon>
        <taxon>Clavelina</taxon>
    </lineage>
</organism>
<feature type="transmembrane region" description="Helical" evidence="21">
    <location>
        <begin position="578"/>
        <end position="600"/>
    </location>
</feature>
<keyword evidence="13" id="KW-0333">Golgi apparatus</keyword>
<feature type="transmembrane region" description="Helical" evidence="21">
    <location>
        <begin position="231"/>
        <end position="253"/>
    </location>
</feature>
<feature type="transmembrane region" description="Helical" evidence="21">
    <location>
        <begin position="21"/>
        <end position="42"/>
    </location>
</feature>
<evidence type="ECO:0000256" key="13">
    <source>
        <dbReference type="ARBA" id="ARBA00023034"/>
    </source>
</evidence>
<evidence type="ECO:0000256" key="5">
    <source>
        <dbReference type="ARBA" id="ARBA00008873"/>
    </source>
</evidence>
<evidence type="ECO:0000256" key="14">
    <source>
        <dbReference type="ARBA" id="ARBA00023065"/>
    </source>
</evidence>
<keyword evidence="24" id="KW-1185">Reference proteome</keyword>
<dbReference type="PANTHER" id="PTHR45755:SF1">
    <property type="entry name" value="PROTON-COUPLED ZINC ANTIPORTER SLC30A5"/>
    <property type="match status" value="1"/>
</dbReference>
<feature type="transmembrane region" description="Helical" evidence="21">
    <location>
        <begin position="551"/>
        <end position="572"/>
    </location>
</feature>
<keyword evidence="10" id="KW-0862">Zinc</keyword>
<dbReference type="InterPro" id="IPR027469">
    <property type="entry name" value="Cation_efflux_TMD_sf"/>
</dbReference>
<dbReference type="InterPro" id="IPR002524">
    <property type="entry name" value="Cation_efflux"/>
</dbReference>
<feature type="transmembrane region" description="Helical" evidence="21">
    <location>
        <begin position="405"/>
        <end position="425"/>
    </location>
</feature>
<feature type="transmembrane region" description="Helical" evidence="21">
    <location>
        <begin position="467"/>
        <end position="490"/>
    </location>
</feature>
<dbReference type="SUPFAM" id="SSF161111">
    <property type="entry name" value="Cation efflux protein transmembrane domain-like"/>
    <property type="match status" value="1"/>
</dbReference>
<keyword evidence="15 21" id="KW-0472">Membrane</keyword>
<feature type="transmembrane region" description="Helical" evidence="21">
    <location>
        <begin position="510"/>
        <end position="530"/>
    </location>
</feature>
<evidence type="ECO:0000313" key="24">
    <source>
        <dbReference type="Proteomes" id="UP001642483"/>
    </source>
</evidence>
<keyword evidence="14" id="KW-0406">Ion transport</keyword>
<feature type="transmembrane region" description="Helical" evidence="21">
    <location>
        <begin position="327"/>
        <end position="347"/>
    </location>
</feature>
<feature type="transmembrane region" description="Helical" evidence="21">
    <location>
        <begin position="292"/>
        <end position="312"/>
    </location>
</feature>
<evidence type="ECO:0000256" key="15">
    <source>
        <dbReference type="ARBA" id="ARBA00023136"/>
    </source>
</evidence>
<evidence type="ECO:0000256" key="8">
    <source>
        <dbReference type="ARBA" id="ARBA00022692"/>
    </source>
</evidence>
<dbReference type="Proteomes" id="UP001642483">
    <property type="component" value="Unassembled WGS sequence"/>
</dbReference>
<evidence type="ECO:0000256" key="2">
    <source>
        <dbReference type="ARBA" id="ARBA00004205"/>
    </source>
</evidence>
<keyword evidence="11" id="KW-0864">Zinc transport</keyword>
<dbReference type="NCBIfam" id="TIGR01297">
    <property type="entry name" value="CDF"/>
    <property type="match status" value="1"/>
</dbReference>
<reference evidence="23 24" key="1">
    <citation type="submission" date="2024-02" db="EMBL/GenBank/DDBJ databases">
        <authorList>
            <person name="Daric V."/>
            <person name="Darras S."/>
        </authorList>
    </citation>
    <scope>NUCLEOTIDE SEQUENCE [LARGE SCALE GENOMIC DNA]</scope>
</reference>
<feature type="transmembrane region" description="Helical" evidence="21">
    <location>
        <begin position="48"/>
        <end position="69"/>
    </location>
</feature>
<evidence type="ECO:0000256" key="18">
    <source>
        <dbReference type="ARBA" id="ARBA00042038"/>
    </source>
</evidence>
<accession>A0ABP0GLD6</accession>
<keyword evidence="8 21" id="KW-0812">Transmembrane</keyword>
<comment type="catalytic activity">
    <reaction evidence="20">
        <text>Zn(2+)(in) + 2 H(+)(out) = Zn(2+)(out) + 2 H(+)(in)</text>
        <dbReference type="Rhea" id="RHEA:72627"/>
        <dbReference type="ChEBI" id="CHEBI:15378"/>
        <dbReference type="ChEBI" id="CHEBI:29105"/>
    </reaction>
</comment>
<evidence type="ECO:0000256" key="3">
    <source>
        <dbReference type="ARBA" id="ARBA00004557"/>
    </source>
</evidence>
<comment type="similarity">
    <text evidence="5">Belongs to the cation diffusion facilitator (CDF) transporter (TC 2.A.4) family. SLC30A subfamily.</text>
</comment>
<evidence type="ECO:0000256" key="1">
    <source>
        <dbReference type="ARBA" id="ARBA00004166"/>
    </source>
</evidence>
<dbReference type="PANTHER" id="PTHR45755">
    <property type="match status" value="1"/>
</dbReference>
<proteinExistence type="inferred from homology"/>
<dbReference type="InterPro" id="IPR058533">
    <property type="entry name" value="Cation_efflux_TM"/>
</dbReference>
<sequence>MADNIQSDKLGRIQSNIASGFGKYGFIWIVIKIIRCIGLFQTSDLLKTIPVVPFLFFAKLTSAGTFLLIQKPFSSGQKLNKKQWKYIFRHALLGLVSNLLWLSALKLCGPLRTILVYEHGEPILIAMFVGMFSNGRRGNHAKARGSLMFFLGIVCLLFFDNDSTMLTRKPNHPEGTHTSSISHSFYALISSLGVADHKGGVLLLVFTLLLKVACSGYTKRVSAHIGCVKRLHALSTLLSAVLLCPFSILIYLTGSELNIVKSILPLFLAVVLVFVINYYGHLKVSTKLEAVRMARIGYFTMAIFALFFGLQWSQTEGLSSVHHVEEHALSGGVVVSTVFFILASDMLSWPSSKSQKGSFIGYSAEGLPLYRFADDVLQRASKSTVVELFHGLMQRVMRERDSRHIFYFLCINLCFAFVELTYGIWSNSLGLISDSFHMLFDCTALILGLIAAVMAKWKPSRMFSYGYGRVEVLSGFVNGLFLLVVAIFLFHEAFQRLLDPPKIDTDKLMAVSVAGFLVNLVGVFVFSHQHGHGSACNHNHHHHDNTNLKGVYLHILADLLGSVGVIVSSFVIGRWQILVADPICTVLVATLILCTVWPLLRDSSRMLAMCASPELELDINKALSKVSAVDGVISFRFCQVWQHTDNEIIAAVSVYVESHVIEQRIISQVTAILKEHRITSVTVQVEKDNFYQHMSGLMSSADDSRQIYIEAPQSAHKHRKTSDDFESEYTKLV</sequence>
<feature type="transmembrane region" description="Helical" evidence="21">
    <location>
        <begin position="259"/>
        <end position="280"/>
    </location>
</feature>
<comment type="subunit">
    <text evidence="16">Heterodimer with SLC30A6/ZNT6; form a functional zinc ion transmembrane transporter.</text>
</comment>
<feature type="transmembrane region" description="Helical" evidence="21">
    <location>
        <begin position="90"/>
        <end position="108"/>
    </location>
</feature>
<evidence type="ECO:0000256" key="12">
    <source>
        <dbReference type="ARBA" id="ARBA00022989"/>
    </source>
</evidence>
<keyword evidence="12 21" id="KW-1133">Transmembrane helix</keyword>
<evidence type="ECO:0000256" key="4">
    <source>
        <dbReference type="ARBA" id="ARBA00004638"/>
    </source>
</evidence>
<keyword evidence="6" id="KW-0813">Transport</keyword>
<dbReference type="Gene3D" id="1.20.1510.10">
    <property type="entry name" value="Cation efflux protein transmembrane domain"/>
    <property type="match status" value="1"/>
</dbReference>
<evidence type="ECO:0000256" key="21">
    <source>
        <dbReference type="SAM" id="Phobius"/>
    </source>
</evidence>
<keyword evidence="7" id="KW-0050">Antiport</keyword>
<dbReference type="Pfam" id="PF01545">
    <property type="entry name" value="Cation_efflux"/>
    <property type="match status" value="1"/>
</dbReference>
<evidence type="ECO:0000256" key="10">
    <source>
        <dbReference type="ARBA" id="ARBA00022833"/>
    </source>
</evidence>
<evidence type="ECO:0000256" key="6">
    <source>
        <dbReference type="ARBA" id="ARBA00022448"/>
    </source>
</evidence>
<dbReference type="InterPro" id="IPR045316">
    <property type="entry name" value="Msc2-like"/>
</dbReference>